<feature type="transmembrane region" description="Helical" evidence="7">
    <location>
        <begin position="141"/>
        <end position="165"/>
    </location>
</feature>
<dbReference type="OrthoDB" id="9796052at2"/>
<comment type="caution">
    <text evidence="9">The sequence shown here is derived from an EMBL/GenBank/DDBJ whole genome shotgun (WGS) entry which is preliminary data.</text>
</comment>
<dbReference type="GO" id="GO:0005886">
    <property type="term" value="C:plasma membrane"/>
    <property type="evidence" value="ECO:0007669"/>
    <property type="project" value="UniProtKB-SubCell"/>
</dbReference>
<keyword evidence="4 7" id="KW-0812">Transmembrane</keyword>
<reference evidence="9 10" key="1">
    <citation type="submission" date="2014-01" db="EMBL/GenBank/DDBJ databases">
        <title>Marinomonas ushuaiensis DSM 15871 Genome Sequencing.</title>
        <authorList>
            <person name="Lai Q."/>
            <person name="Shao Z.S."/>
        </authorList>
    </citation>
    <scope>NUCLEOTIDE SEQUENCE [LARGE SCALE GENOMIC DNA]</scope>
    <source>
        <strain evidence="9 10">DSM 15871</strain>
    </source>
</reference>
<feature type="transmembrane region" description="Helical" evidence="7">
    <location>
        <begin position="404"/>
        <end position="428"/>
    </location>
</feature>
<feature type="transmembrane region" description="Helical" evidence="7">
    <location>
        <begin position="65"/>
        <end position="87"/>
    </location>
</feature>
<evidence type="ECO:0000313" key="9">
    <source>
        <dbReference type="EMBL" id="ETX12125.1"/>
    </source>
</evidence>
<comment type="function">
    <text evidence="7">Part of the tripartite ATP-independent periplasmic (TRAP) transport system.</text>
</comment>
<protein>
    <recommendedName>
        <fullName evidence="7">TRAP transporter large permease protein</fullName>
    </recommendedName>
</protein>
<dbReference type="STRING" id="1122207.MUS1_00515"/>
<dbReference type="NCBIfam" id="TIGR00786">
    <property type="entry name" value="dctM"/>
    <property type="match status" value="1"/>
</dbReference>
<evidence type="ECO:0000256" key="4">
    <source>
        <dbReference type="ARBA" id="ARBA00022692"/>
    </source>
</evidence>
<evidence type="ECO:0000313" key="10">
    <source>
        <dbReference type="Proteomes" id="UP000054058"/>
    </source>
</evidence>
<keyword evidence="6 7" id="KW-0472">Membrane</keyword>
<dbReference type="PATRIC" id="fig|1122207.3.peg.108"/>
<comment type="similarity">
    <text evidence="7">Belongs to the TRAP transporter large permease family.</text>
</comment>
<proteinExistence type="inferred from homology"/>
<feature type="transmembrane region" description="Helical" evidence="7">
    <location>
        <begin position="248"/>
        <end position="266"/>
    </location>
</feature>
<feature type="transmembrane region" description="Helical" evidence="7">
    <location>
        <begin position="99"/>
        <end position="129"/>
    </location>
</feature>
<gene>
    <name evidence="9" type="ORF">MUS1_00515</name>
</gene>
<keyword evidence="7" id="KW-0813">Transport</keyword>
<dbReference type="Pfam" id="PF06808">
    <property type="entry name" value="DctM"/>
    <property type="match status" value="1"/>
</dbReference>
<comment type="subcellular location">
    <subcellularLocation>
        <location evidence="1 7">Cell inner membrane</location>
        <topology evidence="1 7">Multi-pass membrane protein</topology>
    </subcellularLocation>
</comment>
<dbReference type="Proteomes" id="UP000054058">
    <property type="component" value="Unassembled WGS sequence"/>
</dbReference>
<evidence type="ECO:0000259" key="8">
    <source>
        <dbReference type="Pfam" id="PF06808"/>
    </source>
</evidence>
<dbReference type="InterPro" id="IPR010656">
    <property type="entry name" value="DctM"/>
</dbReference>
<feature type="transmembrane region" description="Helical" evidence="7">
    <location>
        <begin position="220"/>
        <end position="242"/>
    </location>
</feature>
<evidence type="ECO:0000256" key="5">
    <source>
        <dbReference type="ARBA" id="ARBA00022989"/>
    </source>
</evidence>
<keyword evidence="10" id="KW-1185">Reference proteome</keyword>
<feature type="transmembrane region" description="Helical" evidence="7">
    <location>
        <begin position="177"/>
        <end position="199"/>
    </location>
</feature>
<accession>X7E8D7</accession>
<dbReference type="AlphaFoldDB" id="X7E8D7"/>
<dbReference type="PANTHER" id="PTHR33362">
    <property type="entry name" value="SIALIC ACID TRAP TRANSPORTER PERMEASE PROTEIN SIAT-RELATED"/>
    <property type="match status" value="1"/>
</dbReference>
<feature type="domain" description="TRAP C4-dicarboxylate transport system permease DctM subunit" evidence="8">
    <location>
        <begin position="15"/>
        <end position="424"/>
    </location>
</feature>
<feature type="transmembrane region" description="Helical" evidence="7">
    <location>
        <begin position="37"/>
        <end position="58"/>
    </location>
</feature>
<sequence>MSDPMIGMFGFLLSLFLISLSVPVALSLGLVGITGYAYINGFSGVLFVAGSAPFEAIFPYSLSVIPLFLMMGVFSARCGLSADLFQAANMLLGRLKGGLAMATIGACAGFGAICGSSLATVATIGRVALPEMRKAGYSDELSAASIAAGGTLGVMIPPSVLLIIYGLLTEQSIGKLFLAAIIPGLLATALYVICVAISVRIKPDLLKNKQVSSPDFEWRILRKAWPMFAMFTVVIGGIQFGLFSPTEAAGIGAFGAVALAIARRSLNRESLMSAMRETVGLTGMIFFIIIGASFFNFFMETSGLPQLLVSTVEANGLPPSYALLAIIVFYLVLGCFMDAMSMILLTTPFVYPLIVSLGFDPIWFGIIVVTVAELGLITPPIGMNLFVVQGVVDDLPASTVMRGIIPFILADTVRLALLIFIPALTLYLPSLS</sequence>
<dbReference type="PANTHER" id="PTHR33362:SF5">
    <property type="entry name" value="C4-DICARBOXYLATE TRAP TRANSPORTER LARGE PERMEASE PROTEIN DCTM"/>
    <property type="match status" value="1"/>
</dbReference>
<evidence type="ECO:0000256" key="3">
    <source>
        <dbReference type="ARBA" id="ARBA00022519"/>
    </source>
</evidence>
<keyword evidence="3 7" id="KW-0997">Cell inner membrane</keyword>
<dbReference type="eggNOG" id="COG1593">
    <property type="taxonomic scope" value="Bacteria"/>
</dbReference>
<feature type="transmembrane region" description="Helical" evidence="7">
    <location>
        <begin position="349"/>
        <end position="377"/>
    </location>
</feature>
<comment type="subunit">
    <text evidence="7">The complex comprises the extracytoplasmic solute receptor protein and the two transmembrane proteins.</text>
</comment>
<feature type="transmembrane region" description="Helical" evidence="7">
    <location>
        <begin position="319"/>
        <end position="337"/>
    </location>
</feature>
<evidence type="ECO:0000256" key="2">
    <source>
        <dbReference type="ARBA" id="ARBA00022475"/>
    </source>
</evidence>
<feature type="transmembrane region" description="Helical" evidence="7">
    <location>
        <begin position="278"/>
        <end position="299"/>
    </location>
</feature>
<dbReference type="EMBL" id="JAMB01000001">
    <property type="protein sequence ID" value="ETX12125.1"/>
    <property type="molecule type" value="Genomic_DNA"/>
</dbReference>
<keyword evidence="5 7" id="KW-1133">Transmembrane helix</keyword>
<dbReference type="GO" id="GO:0022857">
    <property type="term" value="F:transmembrane transporter activity"/>
    <property type="evidence" value="ECO:0007669"/>
    <property type="project" value="UniProtKB-UniRule"/>
</dbReference>
<keyword evidence="2" id="KW-1003">Cell membrane</keyword>
<name>X7E8D7_9GAMM</name>
<organism evidence="9 10">
    <name type="scientific">Marinomonas ushuaiensis DSM 15871</name>
    <dbReference type="NCBI Taxonomy" id="1122207"/>
    <lineage>
        <taxon>Bacteria</taxon>
        <taxon>Pseudomonadati</taxon>
        <taxon>Pseudomonadota</taxon>
        <taxon>Gammaproteobacteria</taxon>
        <taxon>Oceanospirillales</taxon>
        <taxon>Oceanospirillaceae</taxon>
        <taxon>Marinomonas</taxon>
    </lineage>
</organism>
<dbReference type="PIRSF" id="PIRSF006066">
    <property type="entry name" value="HI0050"/>
    <property type="match status" value="1"/>
</dbReference>
<dbReference type="InterPro" id="IPR004681">
    <property type="entry name" value="TRAP_DctM"/>
</dbReference>
<evidence type="ECO:0000256" key="6">
    <source>
        <dbReference type="ARBA" id="ARBA00023136"/>
    </source>
</evidence>
<evidence type="ECO:0000256" key="7">
    <source>
        <dbReference type="RuleBase" id="RU369079"/>
    </source>
</evidence>
<evidence type="ECO:0000256" key="1">
    <source>
        <dbReference type="ARBA" id="ARBA00004429"/>
    </source>
</evidence>